<protein>
    <recommendedName>
        <fullName evidence="5">Medium-chain acyl-CoA ligase ACSF2, mitochondrial</fullName>
        <ecNumber evidence="4">6.2.1.2</ecNumber>
    </recommendedName>
</protein>
<name>A0A9Q0LZJ7_BLOTA</name>
<dbReference type="FunFam" id="3.30.300.30:FF:000008">
    <property type="entry name" value="2,3-dihydroxybenzoate-AMP ligase"/>
    <property type="match status" value="1"/>
</dbReference>
<dbReference type="GO" id="GO:0031956">
    <property type="term" value="F:medium-chain fatty acid-CoA ligase activity"/>
    <property type="evidence" value="ECO:0007669"/>
    <property type="project" value="UniProtKB-EC"/>
</dbReference>
<evidence type="ECO:0000256" key="5">
    <source>
        <dbReference type="ARBA" id="ARBA00039638"/>
    </source>
</evidence>
<comment type="catalytic activity">
    <reaction evidence="6">
        <text>octanoate + ATP + CoA = octanoyl-CoA + AMP + diphosphate</text>
        <dbReference type="Rhea" id="RHEA:33631"/>
        <dbReference type="ChEBI" id="CHEBI:25646"/>
        <dbReference type="ChEBI" id="CHEBI:30616"/>
        <dbReference type="ChEBI" id="CHEBI:33019"/>
        <dbReference type="ChEBI" id="CHEBI:57287"/>
        <dbReference type="ChEBI" id="CHEBI:57386"/>
        <dbReference type="ChEBI" id="CHEBI:456215"/>
    </reaction>
</comment>
<dbReference type="InterPro" id="IPR045851">
    <property type="entry name" value="AMP-bd_C_sf"/>
</dbReference>
<dbReference type="GO" id="GO:0006631">
    <property type="term" value="P:fatty acid metabolic process"/>
    <property type="evidence" value="ECO:0007669"/>
    <property type="project" value="TreeGrafter"/>
</dbReference>
<evidence type="ECO:0000256" key="3">
    <source>
        <dbReference type="ARBA" id="ARBA00037247"/>
    </source>
</evidence>
<dbReference type="Pfam" id="PF13193">
    <property type="entry name" value="AMP-binding_C"/>
    <property type="match status" value="1"/>
</dbReference>
<keyword evidence="2" id="KW-0436">Ligase</keyword>
<comment type="caution">
    <text evidence="10">The sequence shown here is derived from an EMBL/GenBank/DDBJ whole genome shotgun (WGS) entry which is preliminary data.</text>
</comment>
<dbReference type="InterPro" id="IPR000873">
    <property type="entry name" value="AMP-dep_synth/lig_dom"/>
</dbReference>
<dbReference type="PROSITE" id="PS00455">
    <property type="entry name" value="AMP_BINDING"/>
    <property type="match status" value="1"/>
</dbReference>
<reference evidence="10" key="1">
    <citation type="submission" date="2022-12" db="EMBL/GenBank/DDBJ databases">
        <title>Genome assemblies of Blomia tropicalis.</title>
        <authorList>
            <person name="Cui Y."/>
        </authorList>
    </citation>
    <scope>NUCLEOTIDE SEQUENCE</scope>
    <source>
        <tissue evidence="10">Adult mites</tissue>
    </source>
</reference>
<dbReference type="SUPFAM" id="SSF56801">
    <property type="entry name" value="Acetyl-CoA synthetase-like"/>
    <property type="match status" value="1"/>
</dbReference>
<evidence type="ECO:0000256" key="2">
    <source>
        <dbReference type="ARBA" id="ARBA00022598"/>
    </source>
</evidence>
<evidence type="ECO:0000259" key="9">
    <source>
        <dbReference type="Pfam" id="PF13193"/>
    </source>
</evidence>
<dbReference type="InterPro" id="IPR042099">
    <property type="entry name" value="ANL_N_sf"/>
</dbReference>
<dbReference type="EMBL" id="JAPWDV010000003">
    <property type="protein sequence ID" value="KAJ6216329.1"/>
    <property type="molecule type" value="Genomic_DNA"/>
</dbReference>
<feature type="domain" description="AMP-dependent synthetase/ligase" evidence="8">
    <location>
        <begin position="67"/>
        <end position="467"/>
    </location>
</feature>
<evidence type="ECO:0000256" key="7">
    <source>
        <dbReference type="ARBA" id="ARBA00048277"/>
    </source>
</evidence>
<accession>A0A9Q0LZJ7</accession>
<comment type="catalytic activity">
    <reaction evidence="7">
        <text>a medium-chain fatty acid + ATP + CoA = a medium-chain fatty acyl-CoA + AMP + diphosphate</text>
        <dbReference type="Rhea" id="RHEA:48340"/>
        <dbReference type="ChEBI" id="CHEBI:30616"/>
        <dbReference type="ChEBI" id="CHEBI:33019"/>
        <dbReference type="ChEBI" id="CHEBI:57287"/>
        <dbReference type="ChEBI" id="CHEBI:59558"/>
        <dbReference type="ChEBI" id="CHEBI:90546"/>
        <dbReference type="ChEBI" id="CHEBI:456215"/>
        <dbReference type="EC" id="6.2.1.2"/>
    </reaction>
</comment>
<dbReference type="PANTHER" id="PTHR43201:SF5">
    <property type="entry name" value="MEDIUM-CHAIN ACYL-COA LIGASE ACSF2, MITOCHONDRIAL"/>
    <property type="match status" value="1"/>
</dbReference>
<sequence length="617" mass="69958">MIFNKFSRFFIRNSYRPFVIRTVTNRPLVNPLNYNNEPTVYVEKPFSYSYGRSKYELIYKTLGDILDEQIENDSGKPIVISHHERIQRTFTQMGEDVNRIMNAMVQDLGLVHGDVIGLWSCNTYDWIAIQLACARLGVILCTINPYYLSSELEYALRRADIKALFMPGSKSIQEQVNKYGKVIGKTLQSEDEAQIEPIQLRHIIAIDGEAYSDDILGNRRDKIQIHSLSKLKQNNSTDIDRSLTKLVQPDDPSMIMFTSGTTGKPKGAYLSQFAMINNSRLSARSFADKTDQLPTVVCPLPFFHAFAATVCCLSMTIRPIQLVIPYLRHNIKQMVEAINEHNCTHLAATPTLIIDMLDHIRKNRIEVPSLQTVMAGGASMPVETVHQFVKAVPSVTNFRIGYGATELGPVSTGSRPWYTFEQRTETIGTPIDFVEIKLINPETKRIVRLGETGEILSRGFNNMIGYWKEPEKTNEAIDHAGWYSTGDLGVMDEEGFVKIIGRTKELIIVGGENVYPREIEELLHTHPSIMDAHVIGVPDPRKGEEVCAWIKLSSPDTKLTEDELKDFCKDKLSYFKIPKYFLFVDSFPTTSVGKAKKYVMREITIKKLGLTETMTMK</sequence>
<keyword evidence="11" id="KW-1185">Reference proteome</keyword>
<dbReference type="EC" id="6.2.1.2" evidence="4"/>
<dbReference type="AlphaFoldDB" id="A0A9Q0LZJ7"/>
<comment type="function">
    <text evidence="3">Acyl-CoA synthases catalyze the initial reaction in fatty acid metabolism, by forming a thioester with CoA. Has some preference toward medium-chain substrates. Plays a role in adipocyte differentiation.</text>
</comment>
<dbReference type="Gene3D" id="3.40.50.12780">
    <property type="entry name" value="N-terminal domain of ligase-like"/>
    <property type="match status" value="1"/>
</dbReference>
<dbReference type="Gene3D" id="3.30.300.30">
    <property type="match status" value="1"/>
</dbReference>
<dbReference type="Proteomes" id="UP001142055">
    <property type="component" value="Chromosome 3"/>
</dbReference>
<evidence type="ECO:0000313" key="11">
    <source>
        <dbReference type="Proteomes" id="UP001142055"/>
    </source>
</evidence>
<feature type="domain" description="AMP-binding enzyme C-terminal" evidence="9">
    <location>
        <begin position="518"/>
        <end position="594"/>
    </location>
</feature>
<dbReference type="OMA" id="KMLIAYG"/>
<dbReference type="InterPro" id="IPR025110">
    <property type="entry name" value="AMP-bd_C"/>
</dbReference>
<dbReference type="PANTHER" id="PTHR43201">
    <property type="entry name" value="ACYL-COA SYNTHETASE"/>
    <property type="match status" value="1"/>
</dbReference>
<dbReference type="InterPro" id="IPR020845">
    <property type="entry name" value="AMP-binding_CS"/>
</dbReference>
<organism evidence="10 11">
    <name type="scientific">Blomia tropicalis</name>
    <name type="common">Mite</name>
    <dbReference type="NCBI Taxonomy" id="40697"/>
    <lineage>
        <taxon>Eukaryota</taxon>
        <taxon>Metazoa</taxon>
        <taxon>Ecdysozoa</taxon>
        <taxon>Arthropoda</taxon>
        <taxon>Chelicerata</taxon>
        <taxon>Arachnida</taxon>
        <taxon>Acari</taxon>
        <taxon>Acariformes</taxon>
        <taxon>Sarcoptiformes</taxon>
        <taxon>Astigmata</taxon>
        <taxon>Glycyphagoidea</taxon>
        <taxon>Echimyopodidae</taxon>
        <taxon>Blomia</taxon>
    </lineage>
</organism>
<evidence type="ECO:0000256" key="1">
    <source>
        <dbReference type="ARBA" id="ARBA00006432"/>
    </source>
</evidence>
<evidence type="ECO:0000256" key="4">
    <source>
        <dbReference type="ARBA" id="ARBA00039009"/>
    </source>
</evidence>
<evidence type="ECO:0000256" key="6">
    <source>
        <dbReference type="ARBA" id="ARBA00047319"/>
    </source>
</evidence>
<evidence type="ECO:0000313" key="10">
    <source>
        <dbReference type="EMBL" id="KAJ6216329.1"/>
    </source>
</evidence>
<evidence type="ECO:0000259" key="8">
    <source>
        <dbReference type="Pfam" id="PF00501"/>
    </source>
</evidence>
<proteinExistence type="inferred from homology"/>
<gene>
    <name evidence="10" type="ORF">RDWZM_007486</name>
</gene>
<dbReference type="Pfam" id="PF00501">
    <property type="entry name" value="AMP-binding"/>
    <property type="match status" value="1"/>
</dbReference>
<comment type="similarity">
    <text evidence="1">Belongs to the ATP-dependent AMP-binding enzyme family.</text>
</comment>